<evidence type="ECO:0000313" key="2">
    <source>
        <dbReference type="Proteomes" id="UP001597097"/>
    </source>
</evidence>
<sequence length="181" mass="20300">MTDFVGKIEHTAVMRGSYDLVRLGNARFLGLITKVLQAELGIGGEPTWGFYGYSGKHSVGAMLAEQLRFQERGIKWGPGTRVQVAFHTPSEHGDTGISWLRQRIRDDLGEIGYSAHKVRQVLYITNVTLDGPSDYTYELLREGARKIALHDALLWSADEIGKLLDRHHRVRSSAMSPLTCY</sequence>
<protein>
    <submittedName>
        <fullName evidence="1">Uncharacterized protein</fullName>
    </submittedName>
</protein>
<evidence type="ECO:0000313" key="1">
    <source>
        <dbReference type="EMBL" id="MFD1539360.1"/>
    </source>
</evidence>
<gene>
    <name evidence="1" type="ORF">ACFSJ0_20040</name>
</gene>
<proteinExistence type="predicted"/>
<dbReference type="RefSeq" id="WP_219531842.1">
    <property type="nucleotide sequence ID" value="NZ_JAHKRM010000012.1"/>
</dbReference>
<keyword evidence="2" id="KW-1185">Reference proteome</keyword>
<organism evidence="1 2">
    <name type="scientific">Nonomuraea guangzhouensis</name>
    <dbReference type="NCBI Taxonomy" id="1291555"/>
    <lineage>
        <taxon>Bacteria</taxon>
        <taxon>Bacillati</taxon>
        <taxon>Actinomycetota</taxon>
        <taxon>Actinomycetes</taxon>
        <taxon>Streptosporangiales</taxon>
        <taxon>Streptosporangiaceae</taxon>
        <taxon>Nonomuraea</taxon>
    </lineage>
</organism>
<name>A0ABW4G9C2_9ACTN</name>
<dbReference type="EMBL" id="JBHUCM010000017">
    <property type="protein sequence ID" value="MFD1539360.1"/>
    <property type="molecule type" value="Genomic_DNA"/>
</dbReference>
<reference evidence="2" key="1">
    <citation type="journal article" date="2019" name="Int. J. Syst. Evol. Microbiol.">
        <title>The Global Catalogue of Microorganisms (GCM) 10K type strain sequencing project: providing services to taxonomists for standard genome sequencing and annotation.</title>
        <authorList>
            <consortium name="The Broad Institute Genomics Platform"/>
            <consortium name="The Broad Institute Genome Sequencing Center for Infectious Disease"/>
            <person name="Wu L."/>
            <person name="Ma J."/>
        </authorList>
    </citation>
    <scope>NUCLEOTIDE SEQUENCE [LARGE SCALE GENOMIC DNA]</scope>
    <source>
        <strain evidence="2">CGMCC 1.15399</strain>
    </source>
</reference>
<accession>A0ABW4G9C2</accession>
<dbReference type="Proteomes" id="UP001597097">
    <property type="component" value="Unassembled WGS sequence"/>
</dbReference>
<comment type="caution">
    <text evidence="1">The sequence shown here is derived from an EMBL/GenBank/DDBJ whole genome shotgun (WGS) entry which is preliminary data.</text>
</comment>